<keyword evidence="3" id="KW-1185">Reference proteome</keyword>
<organism evidence="2 3">
    <name type="scientific">Vanilla planifolia</name>
    <name type="common">Vanilla</name>
    <dbReference type="NCBI Taxonomy" id="51239"/>
    <lineage>
        <taxon>Eukaryota</taxon>
        <taxon>Viridiplantae</taxon>
        <taxon>Streptophyta</taxon>
        <taxon>Embryophyta</taxon>
        <taxon>Tracheophyta</taxon>
        <taxon>Spermatophyta</taxon>
        <taxon>Magnoliopsida</taxon>
        <taxon>Liliopsida</taxon>
        <taxon>Asparagales</taxon>
        <taxon>Orchidaceae</taxon>
        <taxon>Vanilloideae</taxon>
        <taxon>Vanilleae</taxon>
        <taxon>Vanilla</taxon>
    </lineage>
</organism>
<evidence type="ECO:0000256" key="1">
    <source>
        <dbReference type="SAM" id="Phobius"/>
    </source>
</evidence>
<sequence length="107" mass="11719">MSEYLWCGLLRAWWNNQRMQRITVVTSFLLGLRSVVVKLLGSSDTVVEITRKDQRHEAGAEAGEDEPGRFTFDDSPIFVSGTALVLVQLAALAAATIRLGQDRAAVG</sequence>
<comment type="caution">
    <text evidence="2">The sequence shown here is derived from an EMBL/GenBank/DDBJ whole genome shotgun (WGS) entry which is preliminary data.</text>
</comment>
<evidence type="ECO:0000313" key="3">
    <source>
        <dbReference type="Proteomes" id="UP000636800"/>
    </source>
</evidence>
<dbReference type="OrthoDB" id="193931at2759"/>
<accession>A0A835P7M7</accession>
<keyword evidence="1" id="KW-0812">Transmembrane</keyword>
<keyword evidence="1" id="KW-0472">Membrane</keyword>
<reference evidence="2 3" key="1">
    <citation type="journal article" date="2020" name="Nat. Food">
        <title>A phased Vanilla planifolia genome enables genetic improvement of flavour and production.</title>
        <authorList>
            <person name="Hasing T."/>
            <person name="Tang H."/>
            <person name="Brym M."/>
            <person name="Khazi F."/>
            <person name="Huang T."/>
            <person name="Chambers A.H."/>
        </authorList>
    </citation>
    <scope>NUCLEOTIDE SEQUENCE [LARGE SCALE GENOMIC DNA]</scope>
    <source>
        <tissue evidence="2">Leaf</tissue>
    </source>
</reference>
<proteinExistence type="predicted"/>
<evidence type="ECO:0000313" key="2">
    <source>
        <dbReference type="EMBL" id="KAG0448505.1"/>
    </source>
</evidence>
<dbReference type="Proteomes" id="UP000636800">
    <property type="component" value="Unassembled WGS sequence"/>
</dbReference>
<name>A0A835P7M7_VANPL</name>
<feature type="transmembrane region" description="Helical" evidence="1">
    <location>
        <begin position="77"/>
        <end position="97"/>
    </location>
</feature>
<gene>
    <name evidence="2" type="ORF">HPP92_027815</name>
</gene>
<dbReference type="EMBL" id="JADCNL010000317">
    <property type="protein sequence ID" value="KAG0448505.1"/>
    <property type="molecule type" value="Genomic_DNA"/>
</dbReference>
<dbReference type="PANTHER" id="PTHR13301">
    <property type="entry name" value="X-BOX TRANSCRIPTION FACTOR-RELATED"/>
    <property type="match status" value="1"/>
</dbReference>
<protein>
    <submittedName>
        <fullName evidence="2">Uncharacterized protein</fullName>
    </submittedName>
</protein>
<dbReference type="AlphaFoldDB" id="A0A835P7M7"/>
<keyword evidence="1" id="KW-1133">Transmembrane helix</keyword>